<dbReference type="EMBL" id="BQXS01006276">
    <property type="protein sequence ID" value="GKT18865.1"/>
    <property type="molecule type" value="Genomic_DNA"/>
</dbReference>
<sequence length="253" mass="29638">MITTSNAEGRGTAYDDVFDKEGKPQEKRVYEVFWERRDTDEVIKNIKLTPYAKAEWKKRWKRLKRSHDYWMQHDVSKVGRLPPEDGEDLDEFCKVIEKTRQRDGHKKQTDAKTPVVKRLQWGRMTPDYIPTKEADKEKILTFGAHWKYKKLRRCYNTLKPVDKYEELKGERVLYFADEVDEDTDDDAKLEVKAVTTQSDDARTEKMTPERIDSIIEGAQLSELTKAMGDGFVEVLEEVADEIPNVKSKDITEL</sequence>
<reference evidence="1" key="1">
    <citation type="submission" date="2022-03" db="EMBL/GenBank/DDBJ databases">
        <title>Draft genome sequence of Aduncisulcus paluster, a free-living microaerophilic Fornicata.</title>
        <authorList>
            <person name="Yuyama I."/>
            <person name="Kume K."/>
            <person name="Tamura T."/>
            <person name="Inagaki Y."/>
            <person name="Hashimoto T."/>
        </authorList>
    </citation>
    <scope>NUCLEOTIDE SEQUENCE</scope>
    <source>
        <strain evidence="1">NY0171</strain>
    </source>
</reference>
<comment type="caution">
    <text evidence="1">The sequence shown here is derived from an EMBL/GenBank/DDBJ whole genome shotgun (WGS) entry which is preliminary data.</text>
</comment>
<keyword evidence="2" id="KW-1185">Reference proteome</keyword>
<proteinExistence type="predicted"/>
<gene>
    <name evidence="1" type="ORF">ADUPG1_004278</name>
</gene>
<name>A0ABQ5JVT1_9EUKA</name>
<accession>A0ABQ5JVT1</accession>
<dbReference type="Proteomes" id="UP001057375">
    <property type="component" value="Unassembled WGS sequence"/>
</dbReference>
<evidence type="ECO:0000313" key="2">
    <source>
        <dbReference type="Proteomes" id="UP001057375"/>
    </source>
</evidence>
<organism evidence="1 2">
    <name type="scientific">Aduncisulcus paluster</name>
    <dbReference type="NCBI Taxonomy" id="2918883"/>
    <lineage>
        <taxon>Eukaryota</taxon>
        <taxon>Metamonada</taxon>
        <taxon>Carpediemonas-like organisms</taxon>
        <taxon>Aduncisulcus</taxon>
    </lineage>
</organism>
<feature type="non-terminal residue" evidence="1">
    <location>
        <position position="253"/>
    </location>
</feature>
<evidence type="ECO:0000313" key="1">
    <source>
        <dbReference type="EMBL" id="GKT18865.1"/>
    </source>
</evidence>
<protein>
    <submittedName>
        <fullName evidence="1">Uncharacterized protein</fullName>
    </submittedName>
</protein>